<evidence type="ECO:0000256" key="4">
    <source>
        <dbReference type="ARBA" id="ARBA00022980"/>
    </source>
</evidence>
<proteinExistence type="inferred from homology"/>
<dbReference type="NCBIfam" id="TIGR03630">
    <property type="entry name" value="uS17_arch"/>
    <property type="match status" value="1"/>
</dbReference>
<evidence type="ECO:0000256" key="1">
    <source>
        <dbReference type="ARBA" id="ARBA00010254"/>
    </source>
</evidence>
<dbReference type="NCBIfam" id="NF006345">
    <property type="entry name" value="PRK08572.1"/>
    <property type="match status" value="1"/>
</dbReference>
<evidence type="ECO:0000256" key="5">
    <source>
        <dbReference type="ARBA" id="ARBA00023274"/>
    </source>
</evidence>
<comment type="similarity">
    <text evidence="1 6">Belongs to the universal ribosomal protein uS17 family.</text>
</comment>
<dbReference type="HAMAP" id="MF_01345_A">
    <property type="entry name" value="Ribosomal_uS17_A"/>
    <property type="match status" value="1"/>
</dbReference>
<dbReference type="SUPFAM" id="SSF50249">
    <property type="entry name" value="Nucleic acid-binding proteins"/>
    <property type="match status" value="1"/>
</dbReference>
<comment type="subunit">
    <text evidence="6">Part of the 30S ribosomal subunit.</text>
</comment>
<keyword evidence="3 6" id="KW-0694">RNA-binding</keyword>
<comment type="function">
    <text evidence="6">One of the primary rRNA binding proteins, it binds specifically to the 5'-end of 16S ribosomal RNA.</text>
</comment>
<gene>
    <name evidence="6" type="primary">rps17</name>
    <name evidence="8" type="ORF">ENO26_00065</name>
</gene>
<name>A0A7J2TZN2_9CREN</name>
<dbReference type="PANTHER" id="PTHR10744:SF9">
    <property type="entry name" value="40S RIBOSOMAL PROTEIN S11-RELATED"/>
    <property type="match status" value="1"/>
</dbReference>
<feature type="compositionally biased region" description="Basic and acidic residues" evidence="7">
    <location>
        <begin position="18"/>
        <end position="28"/>
    </location>
</feature>
<dbReference type="Pfam" id="PF00366">
    <property type="entry name" value="Ribosomal_S17"/>
    <property type="match status" value="1"/>
</dbReference>
<dbReference type="PRINTS" id="PR00973">
    <property type="entry name" value="RIBOSOMALS17"/>
</dbReference>
<keyword evidence="4 6" id="KW-0689">Ribosomal protein</keyword>
<evidence type="ECO:0000256" key="6">
    <source>
        <dbReference type="HAMAP-Rule" id="MF_01345"/>
    </source>
</evidence>
<dbReference type="InterPro" id="IPR012340">
    <property type="entry name" value="NA-bd_OB-fold"/>
</dbReference>
<dbReference type="GO" id="GO:0003735">
    <property type="term" value="F:structural constituent of ribosome"/>
    <property type="evidence" value="ECO:0007669"/>
    <property type="project" value="UniProtKB-UniRule"/>
</dbReference>
<dbReference type="InterPro" id="IPR019978">
    <property type="entry name" value="Ribosomal_uS17_archaeal"/>
</dbReference>
<organism evidence="8">
    <name type="scientific">Ignisphaera aggregans</name>
    <dbReference type="NCBI Taxonomy" id="334771"/>
    <lineage>
        <taxon>Archaea</taxon>
        <taxon>Thermoproteota</taxon>
        <taxon>Thermoprotei</taxon>
        <taxon>Desulfurococcales</taxon>
        <taxon>Desulfurococcaceae</taxon>
        <taxon>Ignisphaera</taxon>
    </lineage>
</organism>
<keyword evidence="5 6" id="KW-0687">Ribonucleoprotein</keyword>
<feature type="region of interest" description="Disordered" evidence="7">
    <location>
        <begin position="1"/>
        <end position="28"/>
    </location>
</feature>
<keyword evidence="2 6" id="KW-0699">rRNA-binding</keyword>
<evidence type="ECO:0000256" key="7">
    <source>
        <dbReference type="SAM" id="MobiDB-lite"/>
    </source>
</evidence>
<comment type="caution">
    <text evidence="8">The sequence shown here is derived from an EMBL/GenBank/DDBJ whole genome shotgun (WGS) entry which is preliminary data.</text>
</comment>
<dbReference type="EMBL" id="DSEU01000001">
    <property type="protein sequence ID" value="HEM65974.1"/>
    <property type="molecule type" value="Genomic_DNA"/>
</dbReference>
<reference evidence="8" key="1">
    <citation type="journal article" date="2020" name="mSystems">
        <title>Genome- and Community-Level Interaction Insights into Carbon Utilization and Element Cycling Functions of Hydrothermarchaeota in Hydrothermal Sediment.</title>
        <authorList>
            <person name="Zhou Z."/>
            <person name="Liu Y."/>
            <person name="Xu W."/>
            <person name="Pan J."/>
            <person name="Luo Z.H."/>
            <person name="Li M."/>
        </authorList>
    </citation>
    <scope>NUCLEOTIDE SEQUENCE [LARGE SCALE GENOMIC DNA]</scope>
    <source>
        <strain evidence="8">SpSt-125</strain>
    </source>
</reference>
<dbReference type="AlphaFoldDB" id="A0A7J2TZN2"/>
<accession>A0A7J2TZN2</accession>
<evidence type="ECO:0000313" key="8">
    <source>
        <dbReference type="EMBL" id="HEM65974.1"/>
    </source>
</evidence>
<evidence type="ECO:0000256" key="2">
    <source>
        <dbReference type="ARBA" id="ARBA00022730"/>
    </source>
</evidence>
<dbReference type="GO" id="GO:0019843">
    <property type="term" value="F:rRNA binding"/>
    <property type="evidence" value="ECO:0007669"/>
    <property type="project" value="UniProtKB-UniRule"/>
</dbReference>
<dbReference type="PANTHER" id="PTHR10744">
    <property type="entry name" value="40S RIBOSOMAL PROTEIN S11 FAMILY MEMBER"/>
    <property type="match status" value="1"/>
</dbReference>
<dbReference type="GO" id="GO:0022627">
    <property type="term" value="C:cytosolic small ribosomal subunit"/>
    <property type="evidence" value="ECO:0007669"/>
    <property type="project" value="UniProtKB-UniRule"/>
</dbReference>
<dbReference type="GO" id="GO:0006412">
    <property type="term" value="P:translation"/>
    <property type="evidence" value="ECO:0007669"/>
    <property type="project" value="UniProtKB-UniRule"/>
</dbReference>
<evidence type="ECO:0000256" key="3">
    <source>
        <dbReference type="ARBA" id="ARBA00022884"/>
    </source>
</evidence>
<dbReference type="InterPro" id="IPR000266">
    <property type="entry name" value="Ribosomal_uS17"/>
</dbReference>
<protein>
    <recommendedName>
        <fullName evidence="6">Small ribosomal subunit protein uS17</fullName>
    </recommendedName>
</protein>
<dbReference type="CDD" id="cd00364">
    <property type="entry name" value="Ribosomal_uS17"/>
    <property type="match status" value="1"/>
</dbReference>
<dbReference type="Gene3D" id="2.40.50.1000">
    <property type="match status" value="1"/>
</dbReference>
<dbReference type="InterPro" id="IPR028333">
    <property type="entry name" value="Ribosomal_uS17_arc/euk"/>
</dbReference>
<sequence>MPMQKVRNTGIAHPGLKPPEKPCNDKKCPWHGDTRVRGLVLEGRVIKAKMQNTAVVEREYNIWIRKFKRYERRRSRIHAHIPPCIDVKEGDIVLIGETRPLAKSVAFVVLGVIKKAS</sequence>